<comment type="caution">
    <text evidence="2">The sequence shown here is derived from an EMBL/GenBank/DDBJ whole genome shotgun (WGS) entry which is preliminary data.</text>
</comment>
<sequence length="96" mass="11047">MWYSIFVGLPLLTALMFGIALVPIGYKGLIDKQFPPKGMKVYKPTKILRGWKANVKSMFHLLFPVCLILFSVWGYFQADKMPHEVPKDFDYSVCKS</sequence>
<gene>
    <name evidence="2" type="ORF">EHS89_14650</name>
</gene>
<accession>A0A3P1SNU4</accession>
<name>A0A3P1SNU4_9GAMM</name>
<evidence type="ECO:0000256" key="1">
    <source>
        <dbReference type="SAM" id="Phobius"/>
    </source>
</evidence>
<keyword evidence="1" id="KW-1133">Transmembrane helix</keyword>
<reference evidence="2 3" key="1">
    <citation type="submission" date="2018-11" db="EMBL/GenBank/DDBJ databases">
        <title>The draft genome sequence of Amphritea balenae JAMM 1525T.</title>
        <authorList>
            <person name="Fang Z."/>
            <person name="Zhang Y."/>
            <person name="Han X."/>
        </authorList>
    </citation>
    <scope>NUCLEOTIDE SEQUENCE [LARGE SCALE GENOMIC DNA]</scope>
    <source>
        <strain evidence="2 3">JAMM 1525</strain>
    </source>
</reference>
<keyword evidence="1" id="KW-0472">Membrane</keyword>
<dbReference type="OrthoDB" id="7061187at2"/>
<protein>
    <submittedName>
        <fullName evidence="2">Uncharacterized protein</fullName>
    </submittedName>
</protein>
<dbReference type="Proteomes" id="UP000267535">
    <property type="component" value="Unassembled WGS sequence"/>
</dbReference>
<dbReference type="RefSeq" id="WP_124926906.1">
    <property type="nucleotide sequence ID" value="NZ_BMOH01000007.1"/>
</dbReference>
<feature type="transmembrane region" description="Helical" evidence="1">
    <location>
        <begin position="58"/>
        <end position="76"/>
    </location>
</feature>
<proteinExistence type="predicted"/>
<feature type="transmembrane region" description="Helical" evidence="1">
    <location>
        <begin position="6"/>
        <end position="30"/>
    </location>
</feature>
<organism evidence="2 3">
    <name type="scientific">Amphritea balenae</name>
    <dbReference type="NCBI Taxonomy" id="452629"/>
    <lineage>
        <taxon>Bacteria</taxon>
        <taxon>Pseudomonadati</taxon>
        <taxon>Pseudomonadota</taxon>
        <taxon>Gammaproteobacteria</taxon>
        <taxon>Oceanospirillales</taxon>
        <taxon>Oceanospirillaceae</taxon>
        <taxon>Amphritea</taxon>
    </lineage>
</organism>
<evidence type="ECO:0000313" key="2">
    <source>
        <dbReference type="EMBL" id="RRC98325.1"/>
    </source>
</evidence>
<dbReference type="EMBL" id="RQXV01000008">
    <property type="protein sequence ID" value="RRC98325.1"/>
    <property type="molecule type" value="Genomic_DNA"/>
</dbReference>
<keyword evidence="3" id="KW-1185">Reference proteome</keyword>
<keyword evidence="1" id="KW-0812">Transmembrane</keyword>
<dbReference type="AlphaFoldDB" id="A0A3P1SNU4"/>
<evidence type="ECO:0000313" key="3">
    <source>
        <dbReference type="Proteomes" id="UP000267535"/>
    </source>
</evidence>